<feature type="domain" description="SHSP" evidence="5">
    <location>
        <begin position="36"/>
        <end position="210"/>
    </location>
</feature>
<proteinExistence type="inferred from homology"/>
<dbReference type="SUPFAM" id="SSF49764">
    <property type="entry name" value="HSP20-like chaperones"/>
    <property type="match status" value="1"/>
</dbReference>
<evidence type="ECO:0000313" key="6">
    <source>
        <dbReference type="EMBL" id="KAL2839230.1"/>
    </source>
</evidence>
<dbReference type="RefSeq" id="XP_070893436.1">
    <property type="nucleotide sequence ID" value="XM_071041855.1"/>
</dbReference>
<organism evidence="6 7">
    <name type="scientific">Aspergillus pseudodeflectus</name>
    <dbReference type="NCBI Taxonomy" id="176178"/>
    <lineage>
        <taxon>Eukaryota</taxon>
        <taxon>Fungi</taxon>
        <taxon>Dikarya</taxon>
        <taxon>Ascomycota</taxon>
        <taxon>Pezizomycotina</taxon>
        <taxon>Eurotiomycetes</taxon>
        <taxon>Eurotiomycetidae</taxon>
        <taxon>Eurotiales</taxon>
        <taxon>Aspergillaceae</taxon>
        <taxon>Aspergillus</taxon>
        <taxon>Aspergillus subgen. Nidulantes</taxon>
    </lineage>
</organism>
<dbReference type="Gene3D" id="2.60.40.790">
    <property type="match status" value="1"/>
</dbReference>
<feature type="compositionally biased region" description="Basic and acidic residues" evidence="4">
    <location>
        <begin position="93"/>
        <end position="107"/>
    </location>
</feature>
<comment type="similarity">
    <text evidence="2 3">Belongs to the small heat shock protein (HSP20) family.</text>
</comment>
<accession>A0ABR4JGR5</accession>
<dbReference type="InterPro" id="IPR031107">
    <property type="entry name" value="Small_HSP"/>
</dbReference>
<dbReference type="EMBL" id="JBFXLR010000076">
    <property type="protein sequence ID" value="KAL2839230.1"/>
    <property type="molecule type" value="Genomic_DNA"/>
</dbReference>
<evidence type="ECO:0000256" key="2">
    <source>
        <dbReference type="PROSITE-ProRule" id="PRU00285"/>
    </source>
</evidence>
<evidence type="ECO:0000256" key="3">
    <source>
        <dbReference type="RuleBase" id="RU003616"/>
    </source>
</evidence>
<dbReference type="Pfam" id="PF00011">
    <property type="entry name" value="HSP20"/>
    <property type="match status" value="1"/>
</dbReference>
<gene>
    <name evidence="6" type="ORF">BJX68DRAFT_248015</name>
</gene>
<evidence type="ECO:0000256" key="4">
    <source>
        <dbReference type="SAM" id="MobiDB-lite"/>
    </source>
</evidence>
<dbReference type="CDD" id="cd06464">
    <property type="entry name" value="ACD_sHsps-like"/>
    <property type="match status" value="1"/>
</dbReference>
<keyword evidence="7" id="KW-1185">Reference proteome</keyword>
<feature type="region of interest" description="Disordered" evidence="4">
    <location>
        <begin position="87"/>
        <end position="155"/>
    </location>
</feature>
<reference evidence="6 7" key="1">
    <citation type="submission" date="2024-07" db="EMBL/GenBank/DDBJ databases">
        <title>Section-level genome sequencing and comparative genomics of Aspergillus sections Usti and Cavernicolus.</title>
        <authorList>
            <consortium name="Lawrence Berkeley National Laboratory"/>
            <person name="Nybo J.L."/>
            <person name="Vesth T.C."/>
            <person name="Theobald S."/>
            <person name="Frisvad J.C."/>
            <person name="Larsen T.O."/>
            <person name="Kjaerboelling I."/>
            <person name="Rothschild-Mancinelli K."/>
            <person name="Lyhne E.K."/>
            <person name="Kogle M.E."/>
            <person name="Barry K."/>
            <person name="Clum A."/>
            <person name="Na H."/>
            <person name="Ledsgaard L."/>
            <person name="Lin J."/>
            <person name="Lipzen A."/>
            <person name="Kuo A."/>
            <person name="Riley R."/>
            <person name="Mondo S."/>
            <person name="LaButti K."/>
            <person name="Haridas S."/>
            <person name="Pangalinan J."/>
            <person name="Salamov A.A."/>
            <person name="Simmons B.A."/>
            <person name="Magnuson J.K."/>
            <person name="Chen J."/>
            <person name="Drula E."/>
            <person name="Henrissat B."/>
            <person name="Wiebenga A."/>
            <person name="Lubbers R.J."/>
            <person name="Gomes A.C."/>
            <person name="Macurrencykelacurrency M.R."/>
            <person name="Stajich J."/>
            <person name="Grigoriev I.V."/>
            <person name="Mortensen U.H."/>
            <person name="De vries R.P."/>
            <person name="Baker S.E."/>
            <person name="Andersen M.R."/>
        </authorList>
    </citation>
    <scope>NUCLEOTIDE SEQUENCE [LARGE SCALE GENOMIC DNA]</scope>
    <source>
        <strain evidence="6 7">CBS 756.74</strain>
    </source>
</reference>
<dbReference type="InterPro" id="IPR002068">
    <property type="entry name" value="A-crystallin/Hsp20_dom"/>
</dbReference>
<dbReference type="PROSITE" id="PS01031">
    <property type="entry name" value="SHSP"/>
    <property type="match status" value="1"/>
</dbReference>
<dbReference type="GeneID" id="98157019"/>
<dbReference type="PANTHER" id="PTHR11527">
    <property type="entry name" value="HEAT-SHOCK PROTEIN 20 FAMILY MEMBER"/>
    <property type="match status" value="1"/>
</dbReference>
<comment type="caution">
    <text evidence="6">The sequence shown here is derived from an EMBL/GenBank/DDBJ whole genome shotgun (WGS) entry which is preliminary data.</text>
</comment>
<protein>
    <submittedName>
        <fullName evidence="6">HSP20-like chaperone</fullName>
    </submittedName>
</protein>
<dbReference type="InterPro" id="IPR008978">
    <property type="entry name" value="HSP20-like_chaperone"/>
</dbReference>
<evidence type="ECO:0000256" key="1">
    <source>
        <dbReference type="ARBA" id="ARBA00023016"/>
    </source>
</evidence>
<keyword evidence="1" id="KW-0346">Stress response</keyword>
<name>A0ABR4JGR5_9EURO</name>
<sequence>MAFFPHYCQGDFAPLFQLLDDYDLHQSTRRPTKKTTPVKTFAPKFDVYELNDRYYLDGELPGVEQSNIEIEFSDPQTLVIKGCSKRNYHQQHTSKEEELPDADDRSETSSVKSHQPTVEDWDEMSDAPAENTPTSAPKETVVEKKQTPKKTPAPAYKFWATERSVGEFHRTFTFPTRVDQDSVKASLTNGILSVVLPKEPAPQLKKIRVE</sequence>
<evidence type="ECO:0000259" key="5">
    <source>
        <dbReference type="PROSITE" id="PS01031"/>
    </source>
</evidence>
<dbReference type="Proteomes" id="UP001610444">
    <property type="component" value="Unassembled WGS sequence"/>
</dbReference>
<evidence type="ECO:0000313" key="7">
    <source>
        <dbReference type="Proteomes" id="UP001610444"/>
    </source>
</evidence>